<feature type="compositionally biased region" description="Polar residues" evidence="1">
    <location>
        <begin position="18"/>
        <end position="31"/>
    </location>
</feature>
<feature type="region of interest" description="Disordered" evidence="1">
    <location>
        <begin position="50"/>
        <end position="96"/>
    </location>
</feature>
<dbReference type="HOGENOM" id="CLU_2137913_0_0_1"/>
<sequence>MVSTPTPIQIELRKEPASTHTMVERTQPTQHDNQELQKCKIEEQQIQDNMKKSGKPFPNTNCDDAYTSSEGHLHNGVNEPISKNVTPLQNAHKHAHGEIVILSDNIKFSVDKY</sequence>
<dbReference type="PaxDb" id="4113-PGSC0003DMT400093289"/>
<accession>M1DRM4</accession>
<feature type="compositionally biased region" description="Polar residues" evidence="1">
    <location>
        <begin position="58"/>
        <end position="70"/>
    </location>
</feature>
<evidence type="ECO:0000313" key="2">
    <source>
        <dbReference type="EnsemblPlants" id="PGSC0003DMT400093289"/>
    </source>
</evidence>
<proteinExistence type="predicted"/>
<evidence type="ECO:0000313" key="3">
    <source>
        <dbReference type="Proteomes" id="UP000011115"/>
    </source>
</evidence>
<keyword evidence="3" id="KW-1185">Reference proteome</keyword>
<dbReference type="Gramene" id="PGSC0003DMT400093289">
    <property type="protein sequence ID" value="PGSC0003DMT400093289"/>
    <property type="gene ID" value="PGSC0003DMG400042860"/>
</dbReference>
<dbReference type="AlphaFoldDB" id="M1DRM4"/>
<reference evidence="2" key="2">
    <citation type="submission" date="2015-06" db="UniProtKB">
        <authorList>
            <consortium name="EnsemblPlants"/>
        </authorList>
    </citation>
    <scope>IDENTIFICATION</scope>
    <source>
        <strain evidence="2">DM1-3 516 R44</strain>
    </source>
</reference>
<dbReference type="Proteomes" id="UP000011115">
    <property type="component" value="Unassembled WGS sequence"/>
</dbReference>
<organism evidence="2 3">
    <name type="scientific">Solanum tuberosum</name>
    <name type="common">Potato</name>
    <dbReference type="NCBI Taxonomy" id="4113"/>
    <lineage>
        <taxon>Eukaryota</taxon>
        <taxon>Viridiplantae</taxon>
        <taxon>Streptophyta</taxon>
        <taxon>Embryophyta</taxon>
        <taxon>Tracheophyta</taxon>
        <taxon>Spermatophyta</taxon>
        <taxon>Magnoliopsida</taxon>
        <taxon>eudicotyledons</taxon>
        <taxon>Gunneridae</taxon>
        <taxon>Pentapetalae</taxon>
        <taxon>asterids</taxon>
        <taxon>lamiids</taxon>
        <taxon>Solanales</taxon>
        <taxon>Solanaceae</taxon>
        <taxon>Solanoideae</taxon>
        <taxon>Solaneae</taxon>
        <taxon>Solanum</taxon>
    </lineage>
</organism>
<evidence type="ECO:0000256" key="1">
    <source>
        <dbReference type="SAM" id="MobiDB-lite"/>
    </source>
</evidence>
<dbReference type="InParanoid" id="M1DRM4"/>
<protein>
    <submittedName>
        <fullName evidence="2">Uncharacterized protein</fullName>
    </submittedName>
</protein>
<dbReference type="EnsemblPlants" id="PGSC0003DMT400093289">
    <property type="protein sequence ID" value="PGSC0003DMT400093289"/>
    <property type="gene ID" value="PGSC0003DMG400042860"/>
</dbReference>
<reference evidence="3" key="1">
    <citation type="journal article" date="2011" name="Nature">
        <title>Genome sequence and analysis of the tuber crop potato.</title>
        <authorList>
            <consortium name="The Potato Genome Sequencing Consortium"/>
        </authorList>
    </citation>
    <scope>NUCLEOTIDE SEQUENCE [LARGE SCALE GENOMIC DNA]</scope>
    <source>
        <strain evidence="3">cv. DM1-3 516 R44</strain>
    </source>
</reference>
<name>M1DRM4_SOLTU</name>
<feature type="region of interest" description="Disordered" evidence="1">
    <location>
        <begin position="1"/>
        <end position="36"/>
    </location>
</feature>